<proteinExistence type="predicted"/>
<gene>
    <name evidence="2" type="ORF">E3C22_20150</name>
</gene>
<keyword evidence="3" id="KW-1185">Reference proteome</keyword>
<evidence type="ECO:0000313" key="2">
    <source>
        <dbReference type="EMBL" id="TFF19089.1"/>
    </source>
</evidence>
<dbReference type="OrthoDB" id="5420630at2"/>
<dbReference type="RefSeq" id="WP_134763686.1">
    <property type="nucleotide sequence ID" value="NZ_SOZD01000007.1"/>
</dbReference>
<feature type="transmembrane region" description="Helical" evidence="1">
    <location>
        <begin position="6"/>
        <end position="33"/>
    </location>
</feature>
<name>A0A4Y8RBE8_9HYPH</name>
<sequence length="94" mass="10583">MIDLSWMAWTWPTAIFFIAIFALIALMGVWEYAVPGGGPRVGILRFETTRGDRLFVSLLGSAFICLGWLWATDLSLWYALIVCAAFFALVFRTV</sequence>
<organism evidence="2 3">
    <name type="scientific">Jiella endophytica</name>
    <dbReference type="NCBI Taxonomy" id="2558362"/>
    <lineage>
        <taxon>Bacteria</taxon>
        <taxon>Pseudomonadati</taxon>
        <taxon>Pseudomonadota</taxon>
        <taxon>Alphaproteobacteria</taxon>
        <taxon>Hyphomicrobiales</taxon>
        <taxon>Aurantimonadaceae</taxon>
        <taxon>Jiella</taxon>
    </lineage>
</organism>
<evidence type="ECO:0000256" key="1">
    <source>
        <dbReference type="SAM" id="Phobius"/>
    </source>
</evidence>
<accession>A0A4Y8RBE8</accession>
<evidence type="ECO:0008006" key="4">
    <source>
        <dbReference type="Google" id="ProtNLM"/>
    </source>
</evidence>
<keyword evidence="1" id="KW-0472">Membrane</keyword>
<protein>
    <recommendedName>
        <fullName evidence="4">DUF2160 domain-containing protein</fullName>
    </recommendedName>
</protein>
<keyword evidence="1" id="KW-0812">Transmembrane</keyword>
<keyword evidence="1" id="KW-1133">Transmembrane helix</keyword>
<dbReference type="AlphaFoldDB" id="A0A4Y8RBE8"/>
<reference evidence="2 3" key="1">
    <citation type="submission" date="2019-03" db="EMBL/GenBank/DDBJ databases">
        <title>Jiella endophytica sp. nov., a novel endophytic bacterium isolated from root of Ficus microcarpa Linn. f.</title>
        <authorList>
            <person name="Tuo L."/>
        </authorList>
    </citation>
    <scope>NUCLEOTIDE SEQUENCE [LARGE SCALE GENOMIC DNA]</scope>
    <source>
        <strain evidence="2 3">CBS5Q-3</strain>
    </source>
</reference>
<feature type="transmembrane region" description="Helical" evidence="1">
    <location>
        <begin position="54"/>
        <end position="70"/>
    </location>
</feature>
<dbReference type="Proteomes" id="UP000298179">
    <property type="component" value="Unassembled WGS sequence"/>
</dbReference>
<comment type="caution">
    <text evidence="2">The sequence shown here is derived from an EMBL/GenBank/DDBJ whole genome shotgun (WGS) entry which is preliminary data.</text>
</comment>
<dbReference type="Pfam" id="PF09928">
    <property type="entry name" value="DUF2160"/>
    <property type="match status" value="1"/>
</dbReference>
<dbReference type="InterPro" id="IPR018678">
    <property type="entry name" value="DUF2160_TM"/>
</dbReference>
<dbReference type="EMBL" id="SOZD01000007">
    <property type="protein sequence ID" value="TFF19089.1"/>
    <property type="molecule type" value="Genomic_DNA"/>
</dbReference>
<evidence type="ECO:0000313" key="3">
    <source>
        <dbReference type="Proteomes" id="UP000298179"/>
    </source>
</evidence>
<feature type="transmembrane region" description="Helical" evidence="1">
    <location>
        <begin position="76"/>
        <end position="93"/>
    </location>
</feature>